<dbReference type="KEGG" id="grc:GI584_05845"/>
<feature type="domain" description="Core" evidence="1">
    <location>
        <begin position="2"/>
        <end position="81"/>
    </location>
</feature>
<dbReference type="Gene3D" id="2.60.300.12">
    <property type="entry name" value="HesB-like domain"/>
    <property type="match status" value="1"/>
</dbReference>
<dbReference type="AlphaFoldDB" id="A0A5Q2TPK3"/>
<protein>
    <recommendedName>
        <fullName evidence="1">Core domain-containing protein</fullName>
    </recommendedName>
</protein>
<name>A0A5Q2TPK3_9BACI</name>
<evidence type="ECO:0000259" key="1">
    <source>
        <dbReference type="Pfam" id="PF01521"/>
    </source>
</evidence>
<keyword evidence="3" id="KW-1185">Reference proteome</keyword>
<dbReference type="SUPFAM" id="SSF89360">
    <property type="entry name" value="HesB-like domain"/>
    <property type="match status" value="1"/>
</dbReference>
<evidence type="ECO:0000313" key="2">
    <source>
        <dbReference type="EMBL" id="QGH36944.1"/>
    </source>
</evidence>
<evidence type="ECO:0000313" key="3">
    <source>
        <dbReference type="Proteomes" id="UP000339690"/>
    </source>
</evidence>
<accession>A0A5Q2TPK3</accession>
<dbReference type="Pfam" id="PF01521">
    <property type="entry name" value="Fe-S_biosyn"/>
    <property type="match status" value="1"/>
</dbReference>
<dbReference type="Proteomes" id="UP000339690">
    <property type="component" value="Chromosome"/>
</dbReference>
<dbReference type="InterPro" id="IPR035903">
    <property type="entry name" value="HesB-like_dom_sf"/>
</dbReference>
<reference evidence="2 3" key="1">
    <citation type="submission" date="2019-11" db="EMBL/GenBank/DDBJ databases">
        <title>Gracilibacillus salitolerans sp. nov., a moderate halophile isolated from a saline soil in northwest China.</title>
        <authorList>
            <person name="Gan L."/>
        </authorList>
    </citation>
    <scope>NUCLEOTIDE SEQUENCE [LARGE SCALE GENOMIC DNA]</scope>
    <source>
        <strain evidence="2 3">SCU50</strain>
    </source>
</reference>
<organism evidence="2 3">
    <name type="scientific">Gracilibacillus salitolerans</name>
    <dbReference type="NCBI Taxonomy" id="2663022"/>
    <lineage>
        <taxon>Bacteria</taxon>
        <taxon>Bacillati</taxon>
        <taxon>Bacillota</taxon>
        <taxon>Bacilli</taxon>
        <taxon>Bacillales</taxon>
        <taxon>Bacillaceae</taxon>
        <taxon>Gracilibacillus</taxon>
    </lineage>
</organism>
<dbReference type="InterPro" id="IPR000361">
    <property type="entry name" value="ATAP_core_dom"/>
</dbReference>
<dbReference type="EMBL" id="CP045915">
    <property type="protein sequence ID" value="QGH36944.1"/>
    <property type="molecule type" value="Genomic_DNA"/>
</dbReference>
<sequence length="94" mass="10671">MIHITKEAQQKLLSIELQDGVLPRIDAEVAGGCGLTVNYVFIFDHARRNDTIYQSNGFPIRVDYFTKRYLEGNAPTIDYADGFHVINDVEFDSC</sequence>
<gene>
    <name evidence="2" type="ORF">GI584_05845</name>
</gene>
<proteinExistence type="predicted"/>